<sequence>MRGTGAAVEHHLGVSVTDDLCAGPSEPGHMFVLAVDTWLETYLDPGS</sequence>
<reference evidence="1" key="1">
    <citation type="submission" date="2014-11" db="EMBL/GenBank/DDBJ databases">
        <authorList>
            <person name="Amaro Gonzalez C."/>
        </authorList>
    </citation>
    <scope>NUCLEOTIDE SEQUENCE</scope>
</reference>
<accession>A0A0E9QAV8</accession>
<protein>
    <submittedName>
        <fullName evidence="1">Uncharacterized protein</fullName>
    </submittedName>
</protein>
<proteinExistence type="predicted"/>
<organism evidence="1">
    <name type="scientific">Anguilla anguilla</name>
    <name type="common">European freshwater eel</name>
    <name type="synonym">Muraena anguilla</name>
    <dbReference type="NCBI Taxonomy" id="7936"/>
    <lineage>
        <taxon>Eukaryota</taxon>
        <taxon>Metazoa</taxon>
        <taxon>Chordata</taxon>
        <taxon>Craniata</taxon>
        <taxon>Vertebrata</taxon>
        <taxon>Euteleostomi</taxon>
        <taxon>Actinopterygii</taxon>
        <taxon>Neopterygii</taxon>
        <taxon>Teleostei</taxon>
        <taxon>Anguilliformes</taxon>
        <taxon>Anguillidae</taxon>
        <taxon>Anguilla</taxon>
    </lineage>
</organism>
<reference evidence="1" key="2">
    <citation type="journal article" date="2015" name="Fish Shellfish Immunol.">
        <title>Early steps in the European eel (Anguilla anguilla)-Vibrio vulnificus interaction in the gills: Role of the RtxA13 toxin.</title>
        <authorList>
            <person name="Callol A."/>
            <person name="Pajuelo D."/>
            <person name="Ebbesson L."/>
            <person name="Teles M."/>
            <person name="MacKenzie S."/>
            <person name="Amaro C."/>
        </authorList>
    </citation>
    <scope>NUCLEOTIDE SEQUENCE</scope>
</reference>
<dbReference type="EMBL" id="GBXM01094566">
    <property type="protein sequence ID" value="JAH14011.1"/>
    <property type="molecule type" value="Transcribed_RNA"/>
</dbReference>
<name>A0A0E9QAV8_ANGAN</name>
<dbReference type="AlphaFoldDB" id="A0A0E9QAV8"/>
<evidence type="ECO:0000313" key="1">
    <source>
        <dbReference type="EMBL" id="JAH14011.1"/>
    </source>
</evidence>